<accession>A0A6B0GMY4</accession>
<dbReference type="Proteomes" id="UP000451471">
    <property type="component" value="Unassembled WGS sequence"/>
</dbReference>
<evidence type="ECO:0000313" key="4">
    <source>
        <dbReference type="Proteomes" id="UP000451471"/>
    </source>
</evidence>
<sequence length="257" mass="28189">MTAREEVAFLVGSEHRVAVMRALREESARPCELERELVASRATVQRALSGLADRGWVEKRDGEYRQTGAGLLVFRAYRQLTDVVGTVEDVGSPLSLLDSVTDDLPVTALRTATATTATAKTPHAPLERYASLLREREVDTLRGICPVLSPVFNEVHRPLFDAGVDMELVIDEQTLEAAETTTPDNHATAMSADSFTLFVVEDLDFGLSLFGDTAVVAAYDDQGRFRACLDDDGGPLVTWANDLYERYRNGAHVLETA</sequence>
<gene>
    <name evidence="3" type="ORF">GQS65_16300</name>
</gene>
<dbReference type="OrthoDB" id="330490at2157"/>
<dbReference type="Gene3D" id="1.10.10.10">
    <property type="entry name" value="Winged helix-like DNA-binding domain superfamily/Winged helix DNA-binding domain"/>
    <property type="match status" value="1"/>
</dbReference>
<dbReference type="EMBL" id="WSZK01000030">
    <property type="protein sequence ID" value="MWG36030.1"/>
    <property type="molecule type" value="Genomic_DNA"/>
</dbReference>
<name>A0A6B0GMY4_9EURY</name>
<dbReference type="InterPro" id="IPR057527">
    <property type="entry name" value="HVO_A0261-like_N"/>
</dbReference>
<evidence type="ECO:0000259" key="1">
    <source>
        <dbReference type="Pfam" id="PF08350"/>
    </source>
</evidence>
<organism evidence="3 4">
    <name type="scientific">Halomarina oriensis</name>
    <dbReference type="NCBI Taxonomy" id="671145"/>
    <lineage>
        <taxon>Archaea</taxon>
        <taxon>Methanobacteriati</taxon>
        <taxon>Methanobacteriota</taxon>
        <taxon>Stenosarchaea group</taxon>
        <taxon>Halobacteria</taxon>
        <taxon>Halobacteriales</taxon>
        <taxon>Natronomonadaceae</taxon>
        <taxon>Halomarina</taxon>
    </lineage>
</organism>
<dbReference type="InterPro" id="IPR036390">
    <property type="entry name" value="WH_DNA-bd_sf"/>
</dbReference>
<dbReference type="AlphaFoldDB" id="A0A6B0GMY4"/>
<proteinExistence type="predicted"/>
<dbReference type="InterPro" id="IPR011991">
    <property type="entry name" value="ArsR-like_HTH"/>
</dbReference>
<feature type="domain" description="Methanogenesis regulatory protein FilR1 middle" evidence="1">
    <location>
        <begin position="122"/>
        <end position="249"/>
    </location>
</feature>
<dbReference type="Pfam" id="PF08350">
    <property type="entry name" value="FilR1_middle"/>
    <property type="match status" value="1"/>
</dbReference>
<reference evidence="3 4" key="1">
    <citation type="submission" date="2019-12" db="EMBL/GenBank/DDBJ databases">
        <title>Halocatena pleomorpha gen. nov. sp. nov., an extremely halophilic archaeon of family Halobacteriaceae isolated from saltpan soil.</title>
        <authorList>
            <person name="Pal Y."/>
            <person name="Verma A."/>
            <person name="Krishnamurthi S."/>
            <person name="Kumar P."/>
        </authorList>
    </citation>
    <scope>NUCLEOTIDE SEQUENCE [LARGE SCALE GENOMIC DNA]</scope>
    <source>
        <strain evidence="3 4">JCM 16495</strain>
    </source>
</reference>
<evidence type="ECO:0000259" key="2">
    <source>
        <dbReference type="Pfam" id="PF25213"/>
    </source>
</evidence>
<evidence type="ECO:0000313" key="3">
    <source>
        <dbReference type="EMBL" id="MWG36030.1"/>
    </source>
</evidence>
<comment type="caution">
    <text evidence="3">The sequence shown here is derived from an EMBL/GenBank/DDBJ whole genome shotgun (WGS) entry which is preliminary data.</text>
</comment>
<dbReference type="Pfam" id="PF25213">
    <property type="entry name" value="HVO_A0261_N"/>
    <property type="match status" value="1"/>
</dbReference>
<dbReference type="InterPro" id="IPR013561">
    <property type="entry name" value="FilR1_middle_dom"/>
</dbReference>
<dbReference type="InterPro" id="IPR036388">
    <property type="entry name" value="WH-like_DNA-bd_sf"/>
</dbReference>
<feature type="domain" description="HVO-A0261-like N-terminal" evidence="2">
    <location>
        <begin position="4"/>
        <end position="86"/>
    </location>
</feature>
<dbReference type="RefSeq" id="WP_158205696.1">
    <property type="nucleotide sequence ID" value="NZ_WSZK01000030.1"/>
</dbReference>
<dbReference type="SUPFAM" id="SSF46785">
    <property type="entry name" value="Winged helix' DNA-binding domain"/>
    <property type="match status" value="1"/>
</dbReference>
<keyword evidence="4" id="KW-1185">Reference proteome</keyword>
<protein>
    <submittedName>
        <fullName evidence="3">Transcriptional regulator</fullName>
    </submittedName>
</protein>
<dbReference type="CDD" id="cd00090">
    <property type="entry name" value="HTH_ARSR"/>
    <property type="match status" value="1"/>
</dbReference>